<accession>A0AAN9Q3Z5</accession>
<gene>
    <name evidence="1" type="ORF">VNO77_29744</name>
</gene>
<evidence type="ECO:0000313" key="1">
    <source>
        <dbReference type="EMBL" id="KAK7320344.1"/>
    </source>
</evidence>
<sequence>MKKGTNTAQMTANFLAIRFTLKCTMPCDFGRHKTVQAFIIKFYGPKVIIKTSEFLPQIIYGDLSLNIPSSNSILPNQVFIYANVIFPLNPLSITAFE</sequence>
<evidence type="ECO:0000313" key="2">
    <source>
        <dbReference type="Proteomes" id="UP001367508"/>
    </source>
</evidence>
<proteinExistence type="predicted"/>
<keyword evidence="2" id="KW-1185">Reference proteome</keyword>
<dbReference type="Proteomes" id="UP001367508">
    <property type="component" value="Unassembled WGS sequence"/>
</dbReference>
<reference evidence="1 2" key="1">
    <citation type="submission" date="2024-01" db="EMBL/GenBank/DDBJ databases">
        <title>The genomes of 5 underutilized Papilionoideae crops provide insights into root nodulation and disease resistanc.</title>
        <authorList>
            <person name="Jiang F."/>
        </authorList>
    </citation>
    <scope>NUCLEOTIDE SEQUENCE [LARGE SCALE GENOMIC DNA]</scope>
    <source>
        <strain evidence="1">LVBAO_FW01</strain>
        <tissue evidence="1">Leaves</tissue>
    </source>
</reference>
<protein>
    <submittedName>
        <fullName evidence="1">Uncharacterized protein</fullName>
    </submittedName>
</protein>
<organism evidence="1 2">
    <name type="scientific">Canavalia gladiata</name>
    <name type="common">Sword bean</name>
    <name type="synonym">Dolichos gladiatus</name>
    <dbReference type="NCBI Taxonomy" id="3824"/>
    <lineage>
        <taxon>Eukaryota</taxon>
        <taxon>Viridiplantae</taxon>
        <taxon>Streptophyta</taxon>
        <taxon>Embryophyta</taxon>
        <taxon>Tracheophyta</taxon>
        <taxon>Spermatophyta</taxon>
        <taxon>Magnoliopsida</taxon>
        <taxon>eudicotyledons</taxon>
        <taxon>Gunneridae</taxon>
        <taxon>Pentapetalae</taxon>
        <taxon>rosids</taxon>
        <taxon>fabids</taxon>
        <taxon>Fabales</taxon>
        <taxon>Fabaceae</taxon>
        <taxon>Papilionoideae</taxon>
        <taxon>50 kb inversion clade</taxon>
        <taxon>NPAAA clade</taxon>
        <taxon>indigoferoid/millettioid clade</taxon>
        <taxon>Phaseoleae</taxon>
        <taxon>Canavalia</taxon>
    </lineage>
</organism>
<dbReference type="AlphaFoldDB" id="A0AAN9Q3Z5"/>
<name>A0AAN9Q3Z5_CANGL</name>
<dbReference type="EMBL" id="JAYMYQ010000007">
    <property type="protein sequence ID" value="KAK7320344.1"/>
    <property type="molecule type" value="Genomic_DNA"/>
</dbReference>
<comment type="caution">
    <text evidence="1">The sequence shown here is derived from an EMBL/GenBank/DDBJ whole genome shotgun (WGS) entry which is preliminary data.</text>
</comment>